<dbReference type="AlphaFoldDB" id="F5Y6W7"/>
<proteinExistence type="predicted"/>
<evidence type="ECO:0000313" key="3">
    <source>
        <dbReference type="Proteomes" id="UP000009222"/>
    </source>
</evidence>
<dbReference type="EMBL" id="CP001841">
    <property type="protein sequence ID" value="AEF82332.1"/>
    <property type="molecule type" value="Genomic_DNA"/>
</dbReference>
<name>F5Y6W7_LEAAZ</name>
<dbReference type="PANTHER" id="PTHR22576">
    <property type="entry name" value="MUCOSA ASSOCIATED LYMPHOID TISSUE LYMPHOMA TRANSLOCATION PROTEIN 1/PARACASPASE"/>
    <property type="match status" value="1"/>
</dbReference>
<dbReference type="InParanoid" id="F5Y6W7"/>
<accession>F5Y6W7</accession>
<dbReference type="InterPro" id="IPR001309">
    <property type="entry name" value="Pept_C14_p20"/>
</dbReference>
<evidence type="ECO:0000313" key="2">
    <source>
        <dbReference type="EMBL" id="AEF82332.1"/>
    </source>
</evidence>
<dbReference type="OrthoDB" id="9812126at2"/>
<dbReference type="Proteomes" id="UP000009222">
    <property type="component" value="Chromosome"/>
</dbReference>
<dbReference type="PROSITE" id="PS50208">
    <property type="entry name" value="CASPASE_P20"/>
    <property type="match status" value="1"/>
</dbReference>
<keyword evidence="3" id="KW-1185">Reference proteome</keyword>
<sequence length="467" mass="51013">MKKPVIVLFFVLLAFPMLWAGERYALVIGNARYVDIESLGTPRNDAEDIAAALASLGFKVDLRLDAGIDEMEEAIYRFSAALGTDRENEGFFWYAGHGVQAEGENYLLPVDIRAERISQVRRMSYSLGDLLRELENARNLVNVVILDACRNNPLPGESRSLSRGLAAAPQVQDTFIMFSTATGATADDGTPGARNSPFTQAFLKHIATPAILESVAKEISRETIAITRTNQRPYISDNILYVKDYSLYPSDGLIEITRSVVPSVGAPRASAAGRGQYSLDNTGAWALSFSFAANPNTGFDALHPGAAVNYTFLERFLSRGALFIAPNAFFVSFQAGLNKFADNGDSFYNYMPGAGALWKFRPDANQRFFLSAGLSANVFLGSIHYSYNDPGFTEVDDFFVEPMIGFHGGAAFRFTPLLAVELNLGYYLDVQGPYPVQGSGSYSLNFLQGTLGLSVTLPYGKKQGRVL</sequence>
<dbReference type="HOGENOM" id="CLU_585160_0_0_12"/>
<dbReference type="PANTHER" id="PTHR22576:SF37">
    <property type="entry name" value="MUCOSA-ASSOCIATED LYMPHOID TISSUE LYMPHOMA TRANSLOCATION PROTEIN 1"/>
    <property type="match status" value="1"/>
</dbReference>
<dbReference type="InterPro" id="IPR029030">
    <property type="entry name" value="Caspase-like_dom_sf"/>
</dbReference>
<evidence type="ECO:0000259" key="1">
    <source>
        <dbReference type="PROSITE" id="PS50208"/>
    </source>
</evidence>
<dbReference type="InterPro" id="IPR052039">
    <property type="entry name" value="Caspase-related_regulators"/>
</dbReference>
<dbReference type="GO" id="GO:0006508">
    <property type="term" value="P:proteolysis"/>
    <property type="evidence" value="ECO:0007669"/>
    <property type="project" value="InterPro"/>
</dbReference>
<organism evidence="2 3">
    <name type="scientific">Leadbettera azotonutricia (strain ATCC BAA-888 / DSM 13862 / ZAS-9)</name>
    <name type="common">Treponema azotonutricium</name>
    <dbReference type="NCBI Taxonomy" id="545695"/>
    <lineage>
        <taxon>Bacteria</taxon>
        <taxon>Pseudomonadati</taxon>
        <taxon>Spirochaetota</taxon>
        <taxon>Spirochaetia</taxon>
        <taxon>Spirochaetales</taxon>
        <taxon>Breznakiellaceae</taxon>
        <taxon>Leadbettera</taxon>
    </lineage>
</organism>
<dbReference type="GO" id="GO:0004197">
    <property type="term" value="F:cysteine-type endopeptidase activity"/>
    <property type="evidence" value="ECO:0007669"/>
    <property type="project" value="InterPro"/>
</dbReference>
<dbReference type="KEGG" id="taz:TREAZ_3592"/>
<dbReference type="Gene3D" id="3.40.50.1460">
    <property type="match status" value="1"/>
</dbReference>
<reference evidence="3" key="1">
    <citation type="submission" date="2009-12" db="EMBL/GenBank/DDBJ databases">
        <title>Complete sequence of Treponema azotonutricium strain ZAS-9.</title>
        <authorList>
            <person name="Tetu S.G."/>
            <person name="Matson E."/>
            <person name="Ren Q."/>
            <person name="Seshadri R."/>
            <person name="Elbourne L."/>
            <person name="Hassan K.A."/>
            <person name="Durkin A."/>
            <person name="Radune D."/>
            <person name="Mohamoud Y."/>
            <person name="Shay R."/>
            <person name="Jin S."/>
            <person name="Zhang X."/>
            <person name="Lucey K."/>
            <person name="Ballor N.R."/>
            <person name="Ottesen E."/>
            <person name="Rosenthal R."/>
            <person name="Allen A."/>
            <person name="Leadbetter J.R."/>
            <person name="Paulsen I.T."/>
        </authorList>
    </citation>
    <scope>NUCLEOTIDE SEQUENCE [LARGE SCALE GENOMIC DNA]</scope>
    <source>
        <strain evidence="3">ATCC BAA-888 / DSM 13862 / ZAS-9</strain>
    </source>
</reference>
<feature type="domain" description="Caspase family p20" evidence="1">
    <location>
        <begin position="21"/>
        <end position="153"/>
    </location>
</feature>
<dbReference type="eggNOG" id="COG4249">
    <property type="taxonomic scope" value="Bacteria"/>
</dbReference>
<dbReference type="RefSeq" id="WP_015711988.1">
    <property type="nucleotide sequence ID" value="NC_015577.1"/>
</dbReference>
<dbReference type="InterPro" id="IPR011600">
    <property type="entry name" value="Pept_C14_caspase"/>
</dbReference>
<gene>
    <name evidence="2" type="ordered locus">TREAZ_3592</name>
</gene>
<protein>
    <submittedName>
        <fullName evidence="2">Peptidase C14, caspase catalytic subunit p20</fullName>
    </submittedName>
</protein>
<dbReference type="STRING" id="545695.TREAZ_3592"/>
<reference evidence="2 3" key="2">
    <citation type="journal article" date="2011" name="ISME J.">
        <title>RNA-seq reveals cooperative metabolic interactions between two termite-gut spirochete species in co-culture.</title>
        <authorList>
            <person name="Rosenthal A.Z."/>
            <person name="Matson E.G."/>
            <person name="Eldar A."/>
            <person name="Leadbetter J.R."/>
        </authorList>
    </citation>
    <scope>NUCLEOTIDE SEQUENCE [LARGE SCALE GENOMIC DNA]</scope>
    <source>
        <strain evidence="3">ATCC BAA-888 / DSM 13862 / ZAS-9</strain>
    </source>
</reference>
<dbReference type="Pfam" id="PF00656">
    <property type="entry name" value="Peptidase_C14"/>
    <property type="match status" value="1"/>
</dbReference>
<dbReference type="SUPFAM" id="SSF52129">
    <property type="entry name" value="Caspase-like"/>
    <property type="match status" value="1"/>
</dbReference>